<dbReference type="AlphaFoldDB" id="A0A381YKI3"/>
<dbReference type="PROSITE" id="PS50076">
    <property type="entry name" value="DNAJ_2"/>
    <property type="match status" value="1"/>
</dbReference>
<accession>A0A381YKI3</accession>
<evidence type="ECO:0000259" key="2">
    <source>
        <dbReference type="PROSITE" id="PS50076"/>
    </source>
</evidence>
<dbReference type="PRINTS" id="PR00625">
    <property type="entry name" value="JDOMAIN"/>
</dbReference>
<dbReference type="SMART" id="SM00271">
    <property type="entry name" value="DnaJ"/>
    <property type="match status" value="1"/>
</dbReference>
<dbReference type="EMBL" id="UINC01018453">
    <property type="protein sequence ID" value="SVA77525.1"/>
    <property type="molecule type" value="Genomic_DNA"/>
</dbReference>
<keyword evidence="1" id="KW-0143">Chaperone</keyword>
<gene>
    <name evidence="3" type="ORF">METZ01_LOCUS130379</name>
</gene>
<dbReference type="CDD" id="cd06257">
    <property type="entry name" value="DnaJ"/>
    <property type="match status" value="1"/>
</dbReference>
<name>A0A381YKI3_9ZZZZ</name>
<proteinExistence type="predicted"/>
<dbReference type="PANTHER" id="PTHR44145">
    <property type="entry name" value="DNAJ HOMOLOG SUBFAMILY A MEMBER 3, MITOCHONDRIAL"/>
    <property type="match status" value="1"/>
</dbReference>
<dbReference type="InterPro" id="IPR001623">
    <property type="entry name" value="DnaJ_domain"/>
</dbReference>
<dbReference type="SUPFAM" id="SSF46565">
    <property type="entry name" value="Chaperone J-domain"/>
    <property type="match status" value="1"/>
</dbReference>
<feature type="domain" description="J" evidence="2">
    <location>
        <begin position="124"/>
        <end position="182"/>
    </location>
</feature>
<dbReference type="InterPro" id="IPR036869">
    <property type="entry name" value="J_dom_sf"/>
</dbReference>
<organism evidence="3">
    <name type="scientific">marine metagenome</name>
    <dbReference type="NCBI Taxonomy" id="408172"/>
    <lineage>
        <taxon>unclassified sequences</taxon>
        <taxon>metagenomes</taxon>
        <taxon>ecological metagenomes</taxon>
    </lineage>
</organism>
<evidence type="ECO:0000256" key="1">
    <source>
        <dbReference type="ARBA" id="ARBA00023186"/>
    </source>
</evidence>
<dbReference type="InterPro" id="IPR051938">
    <property type="entry name" value="Apopto_cytoskel_mod"/>
</dbReference>
<dbReference type="PANTHER" id="PTHR44145:SF3">
    <property type="entry name" value="DNAJ HOMOLOG SUBFAMILY A MEMBER 3, MITOCHONDRIAL"/>
    <property type="match status" value="1"/>
</dbReference>
<reference evidence="3" key="1">
    <citation type="submission" date="2018-05" db="EMBL/GenBank/DDBJ databases">
        <authorList>
            <person name="Lanie J.A."/>
            <person name="Ng W.-L."/>
            <person name="Kazmierczak K.M."/>
            <person name="Andrzejewski T.M."/>
            <person name="Davidsen T.M."/>
            <person name="Wayne K.J."/>
            <person name="Tettelin H."/>
            <person name="Glass J.I."/>
            <person name="Rusch D."/>
            <person name="Podicherti R."/>
            <person name="Tsui H.-C.T."/>
            <person name="Winkler M.E."/>
        </authorList>
    </citation>
    <scope>NUCLEOTIDE SEQUENCE</scope>
</reference>
<protein>
    <recommendedName>
        <fullName evidence="2">J domain-containing protein</fullName>
    </recommendedName>
</protein>
<sequence length="182" mass="22005">MSWEKTYPKICDKEECNENGEYKAPKSRIKLKEYYYFCLNHVKEYNKSWDFYKGLTVNQIEQAMRKDTIWDRPSWPLKGKPSKIMDQINELLNNDNNFFEKDSYYYGFYKNKLIDETLTKEQNNALKLLDLKLPVNLDQIKKKYKKLVKIFHPDVNGNNKEAENKFKEINESYKILLKKFVK</sequence>
<dbReference type="Gene3D" id="1.10.287.110">
    <property type="entry name" value="DnaJ domain"/>
    <property type="match status" value="1"/>
</dbReference>
<dbReference type="Pfam" id="PF00226">
    <property type="entry name" value="DnaJ"/>
    <property type="match status" value="1"/>
</dbReference>
<evidence type="ECO:0000313" key="3">
    <source>
        <dbReference type="EMBL" id="SVA77525.1"/>
    </source>
</evidence>